<dbReference type="KEGG" id="mpsy:CEK71_21975"/>
<organism evidence="3 4">
    <name type="scientific">Methylovulum psychrotolerans</name>
    <dbReference type="NCBI Taxonomy" id="1704499"/>
    <lineage>
        <taxon>Bacteria</taxon>
        <taxon>Pseudomonadati</taxon>
        <taxon>Pseudomonadota</taxon>
        <taxon>Gammaproteobacteria</taxon>
        <taxon>Methylococcales</taxon>
        <taxon>Methylococcaceae</taxon>
        <taxon>Methylovulum</taxon>
    </lineage>
</organism>
<evidence type="ECO:0000313" key="3">
    <source>
        <dbReference type="EMBL" id="ASF48510.1"/>
    </source>
</evidence>
<reference evidence="3 4" key="1">
    <citation type="submission" date="2017-06" db="EMBL/GenBank/DDBJ databases">
        <title>Genome Sequencing of the methanotroph Methylovulum psychrotolerants str. HV10-M2 isolated from a high-altitude environment.</title>
        <authorList>
            <person name="Mateos-Rivera A."/>
        </authorList>
    </citation>
    <scope>NUCLEOTIDE SEQUENCE [LARGE SCALE GENOMIC DNA]</scope>
    <source>
        <strain evidence="3 4">HV10_M2</strain>
    </source>
</reference>
<dbReference type="GO" id="GO:0006260">
    <property type="term" value="P:DNA replication"/>
    <property type="evidence" value="ECO:0007669"/>
    <property type="project" value="UniProtKB-KW"/>
</dbReference>
<accession>A0A1Z4C4S2</accession>
<dbReference type="InterPro" id="IPR000989">
    <property type="entry name" value="Rep"/>
</dbReference>
<keyword evidence="2" id="KW-0235">DNA replication</keyword>
<proteinExistence type="inferred from homology"/>
<dbReference type="EMBL" id="CP022129">
    <property type="protein sequence ID" value="ASF48510.1"/>
    <property type="molecule type" value="Genomic_DNA"/>
</dbReference>
<sequence>MVLNLFLEVIFGIMDRQKKSSYSGGYSTSIHYLSFMSLLYHCDDLLYNAEDTFLSDLAPHEITWDQHRSSAEDIAVLYNKDIEFEKLADRINGCSGYLKFGVNPEGGALVLKEVWFCRVRHCPVCQWRRSLRMRALMYKNIESVMNSYPSHRWIFLTLTVKNPHVTDLRSTLKEMNAGWQRLRQTKRFESVVDGFLKATELTRPRYKGQEMHAHPHFHVMLLVKSTYFKGTSYIKQSEWTEMWIKAMRLDYYPQVDVRAVKPNKKKTAEQNQAALHDAILETFKYSVKPADMLLYDDQGAWLHEVTRQTHRMRFYSDGGVLKGILKNEDEISNEEMISTTEEVVETDETRFGFSYLPSQRRYVYNPKFNVYPETA</sequence>
<protein>
    <submittedName>
        <fullName evidence="3">Replication protein</fullName>
    </submittedName>
</protein>
<evidence type="ECO:0000256" key="1">
    <source>
        <dbReference type="ARBA" id="ARBA00008909"/>
    </source>
</evidence>
<dbReference type="Pfam" id="PF01446">
    <property type="entry name" value="Rep_1"/>
    <property type="match status" value="1"/>
</dbReference>
<dbReference type="Proteomes" id="UP000197019">
    <property type="component" value="Chromosome"/>
</dbReference>
<dbReference type="GO" id="GO:0003677">
    <property type="term" value="F:DNA binding"/>
    <property type="evidence" value="ECO:0007669"/>
    <property type="project" value="InterPro"/>
</dbReference>
<keyword evidence="4" id="KW-1185">Reference proteome</keyword>
<comment type="similarity">
    <text evidence="1">Belongs to the Gram-positive plasmids replication protein type 1 family.</text>
</comment>
<evidence type="ECO:0000256" key="2">
    <source>
        <dbReference type="ARBA" id="ARBA00022705"/>
    </source>
</evidence>
<evidence type="ECO:0000313" key="4">
    <source>
        <dbReference type="Proteomes" id="UP000197019"/>
    </source>
</evidence>
<name>A0A1Z4C4S2_9GAMM</name>
<dbReference type="AlphaFoldDB" id="A0A1Z4C4S2"/>
<gene>
    <name evidence="3" type="ORF">CEK71_21975</name>
</gene>